<name>A0A3P3YP11_PLABS</name>
<dbReference type="SUPFAM" id="SSF47923">
    <property type="entry name" value="Ypt/Rab-GAP domain of gyp1p"/>
    <property type="match status" value="1"/>
</dbReference>
<reference evidence="1 2" key="1">
    <citation type="submission" date="2018-03" db="EMBL/GenBank/DDBJ databases">
        <authorList>
            <person name="Fogelqvist J."/>
        </authorList>
    </citation>
    <scope>NUCLEOTIDE SEQUENCE [LARGE SCALE GENOMIC DNA]</scope>
</reference>
<evidence type="ECO:0000313" key="2">
    <source>
        <dbReference type="Proteomes" id="UP000290189"/>
    </source>
</evidence>
<dbReference type="EMBL" id="OVEO01000020">
    <property type="protein sequence ID" value="SPR01955.1"/>
    <property type="molecule type" value="Genomic_DNA"/>
</dbReference>
<protein>
    <submittedName>
        <fullName evidence="1">Uncharacterized protein</fullName>
    </submittedName>
</protein>
<proteinExistence type="predicted"/>
<dbReference type="Gene3D" id="1.10.472.80">
    <property type="entry name" value="Ypt/Rab-GAP domain of gyp1p, domain 3"/>
    <property type="match status" value="1"/>
</dbReference>
<dbReference type="AlphaFoldDB" id="A0A3P3YP11"/>
<dbReference type="InterPro" id="IPR035969">
    <property type="entry name" value="Rab-GAP_TBC_sf"/>
</dbReference>
<keyword evidence="1" id="KW-0496">Mitochondrion</keyword>
<dbReference type="Proteomes" id="UP000290189">
    <property type="component" value="Unassembled WGS sequence"/>
</dbReference>
<evidence type="ECO:0000313" key="1">
    <source>
        <dbReference type="EMBL" id="SPR01955.1"/>
    </source>
</evidence>
<geneLocation type="mitochondrion" evidence="1"/>
<organism evidence="1 2">
    <name type="scientific">Plasmodiophora brassicae</name>
    <name type="common">Clubroot disease agent</name>
    <dbReference type="NCBI Taxonomy" id="37360"/>
    <lineage>
        <taxon>Eukaryota</taxon>
        <taxon>Sar</taxon>
        <taxon>Rhizaria</taxon>
        <taxon>Endomyxa</taxon>
        <taxon>Phytomyxea</taxon>
        <taxon>Plasmodiophorida</taxon>
        <taxon>Plasmodiophoridae</taxon>
        <taxon>Plasmodiophora</taxon>
    </lineage>
</organism>
<gene>
    <name evidence="1" type="ORF">PLBR_LOCUS9170</name>
</gene>
<sequence>MPTTSTWLEACRDQIVGTDEWRGVSHSIYQHLQETLANDRAGFFSELTAAEQLAYMNRIEQRLPTLPAYPSFMAKLSGIVDAAVAAAADRPDAPCADRTRLERILECTSAAAAALLEASPDATPDETHERLQILTNVAIPPTLRRQVWRLCMAMPSARAPFQASLSASNGLLRERQLEIAAQCEATLLERFPAMLSNADVVRCMREVLSFRDQESGPIPAHAYYVIVPALIAYDVVDDGLAVAEHMSTYDLARYVPRAQNPDALMAFVARLDADLRQKDAELYAVVERAANERQGAPVAEGWHPLRRFPVVSALEAALDDMCDYAFVRICSAPVVLYVWDQLILSRWQMLPQLCVAFLVCLRATLLKCTSPAAFQQAIKRMGPHLQQRAFQRAVSLLYPVPRPAATFDRQAGILPALPAIDNNPKYLAALCKFDNDDDDDDEGDAKRVAVNMNTWRRRARHVGLWVQFIRRRFHHLSAAKYDFVDHSTRTVLHAVDALFGFQRPP</sequence>
<accession>A0A3P3YP11</accession>